<protein>
    <submittedName>
        <fullName evidence="3">Uncharacterized protein</fullName>
    </submittedName>
</protein>
<evidence type="ECO:0000313" key="3">
    <source>
        <dbReference type="EMBL" id="KAK2165367.1"/>
    </source>
</evidence>
<reference evidence="3" key="1">
    <citation type="journal article" date="2023" name="Mol. Biol. Evol.">
        <title>Third-Generation Sequencing Reveals the Adaptive Role of the Epigenome in Three Deep-Sea Polychaetes.</title>
        <authorList>
            <person name="Perez M."/>
            <person name="Aroh O."/>
            <person name="Sun Y."/>
            <person name="Lan Y."/>
            <person name="Juniper S.K."/>
            <person name="Young C.R."/>
            <person name="Angers B."/>
            <person name="Qian P.Y."/>
        </authorList>
    </citation>
    <scope>NUCLEOTIDE SEQUENCE</scope>
    <source>
        <strain evidence="3">P08H-3</strain>
    </source>
</reference>
<dbReference type="AlphaFoldDB" id="A0AAD9NCL2"/>
<dbReference type="Proteomes" id="UP001208570">
    <property type="component" value="Unassembled WGS sequence"/>
</dbReference>
<sequence length="307" mass="33444">MTSSNWFNLPRYCAVLMFIGVTSARGIQNDGEVKAPFELEATDPVAYSQVPKEPRVIYTNGAYAELDLSYYGLFYPNYEGFIGTDKHQKMLRTIHASVDDLAVCVNYDVSVHNVTLGTFICPLPFEPKQFDKCCGLEDAQFCCTSNTEGRLAGTAAFVFITVGDDGGDDDNDDDNGDGGDDDDDDDDDDDAGDNVDGGDDDDGDNGGSDRDDDDDGYDCDDDNDGDDDDGGDNDDDDDDDDDDDGDSDDGDDDNGDDDNSDDADNGDDDDDDGGESRPKSSTVLYTPVRANRLIRLTKAKEEKLYYY</sequence>
<comment type="caution">
    <text evidence="3">The sequence shown here is derived from an EMBL/GenBank/DDBJ whole genome shotgun (WGS) entry which is preliminary data.</text>
</comment>
<evidence type="ECO:0000256" key="2">
    <source>
        <dbReference type="SAM" id="SignalP"/>
    </source>
</evidence>
<organism evidence="3 4">
    <name type="scientific">Paralvinella palmiformis</name>
    <dbReference type="NCBI Taxonomy" id="53620"/>
    <lineage>
        <taxon>Eukaryota</taxon>
        <taxon>Metazoa</taxon>
        <taxon>Spiralia</taxon>
        <taxon>Lophotrochozoa</taxon>
        <taxon>Annelida</taxon>
        <taxon>Polychaeta</taxon>
        <taxon>Sedentaria</taxon>
        <taxon>Canalipalpata</taxon>
        <taxon>Terebellida</taxon>
        <taxon>Terebelliformia</taxon>
        <taxon>Alvinellidae</taxon>
        <taxon>Paralvinella</taxon>
    </lineage>
</organism>
<evidence type="ECO:0000256" key="1">
    <source>
        <dbReference type="SAM" id="MobiDB-lite"/>
    </source>
</evidence>
<accession>A0AAD9NCL2</accession>
<feature type="region of interest" description="Disordered" evidence="1">
    <location>
        <begin position="164"/>
        <end position="284"/>
    </location>
</feature>
<feature type="compositionally biased region" description="Acidic residues" evidence="1">
    <location>
        <begin position="165"/>
        <end position="273"/>
    </location>
</feature>
<feature type="signal peptide" evidence="2">
    <location>
        <begin position="1"/>
        <end position="24"/>
    </location>
</feature>
<name>A0AAD9NCL2_9ANNE</name>
<evidence type="ECO:0000313" key="4">
    <source>
        <dbReference type="Proteomes" id="UP001208570"/>
    </source>
</evidence>
<feature type="chain" id="PRO_5042030532" evidence="2">
    <location>
        <begin position="25"/>
        <end position="307"/>
    </location>
</feature>
<keyword evidence="2" id="KW-0732">Signal</keyword>
<dbReference type="EMBL" id="JAODUP010000051">
    <property type="protein sequence ID" value="KAK2165367.1"/>
    <property type="molecule type" value="Genomic_DNA"/>
</dbReference>
<proteinExistence type="predicted"/>
<keyword evidence="4" id="KW-1185">Reference proteome</keyword>
<gene>
    <name evidence="3" type="ORF">LSH36_51g01018</name>
</gene>